<dbReference type="EMBL" id="KN818656">
    <property type="protein sequence ID" value="KIL54700.1"/>
    <property type="molecule type" value="Genomic_DNA"/>
</dbReference>
<evidence type="ECO:0000313" key="3">
    <source>
        <dbReference type="Proteomes" id="UP000054549"/>
    </source>
</evidence>
<dbReference type="STRING" id="946122.A0A0C2RWM8"/>
<protein>
    <submittedName>
        <fullName evidence="2">Uncharacterized protein</fullName>
    </submittedName>
</protein>
<feature type="non-terminal residue" evidence="2">
    <location>
        <position position="1"/>
    </location>
</feature>
<accession>A0A0C2RWM8</accession>
<keyword evidence="3" id="KW-1185">Reference proteome</keyword>
<dbReference type="InParanoid" id="A0A0C2RWM8"/>
<feature type="region of interest" description="Disordered" evidence="1">
    <location>
        <begin position="235"/>
        <end position="270"/>
    </location>
</feature>
<organism evidence="2 3">
    <name type="scientific">Amanita muscaria (strain Koide BX008)</name>
    <dbReference type="NCBI Taxonomy" id="946122"/>
    <lineage>
        <taxon>Eukaryota</taxon>
        <taxon>Fungi</taxon>
        <taxon>Dikarya</taxon>
        <taxon>Basidiomycota</taxon>
        <taxon>Agaricomycotina</taxon>
        <taxon>Agaricomycetes</taxon>
        <taxon>Agaricomycetidae</taxon>
        <taxon>Agaricales</taxon>
        <taxon>Pluteineae</taxon>
        <taxon>Amanitaceae</taxon>
        <taxon>Amanita</taxon>
    </lineage>
</organism>
<dbReference type="Proteomes" id="UP000054549">
    <property type="component" value="Unassembled WGS sequence"/>
</dbReference>
<feature type="region of interest" description="Disordered" evidence="1">
    <location>
        <begin position="1"/>
        <end position="22"/>
    </location>
</feature>
<name>A0A0C2RWM8_AMAMK</name>
<dbReference type="OrthoDB" id="3031270at2759"/>
<proteinExistence type="predicted"/>
<evidence type="ECO:0000256" key="1">
    <source>
        <dbReference type="SAM" id="MobiDB-lite"/>
    </source>
</evidence>
<dbReference type="AlphaFoldDB" id="A0A0C2RWM8"/>
<reference evidence="2 3" key="1">
    <citation type="submission" date="2014-04" db="EMBL/GenBank/DDBJ databases">
        <title>Evolutionary Origins and Diversification of the Mycorrhizal Mutualists.</title>
        <authorList>
            <consortium name="DOE Joint Genome Institute"/>
            <consortium name="Mycorrhizal Genomics Consortium"/>
            <person name="Kohler A."/>
            <person name="Kuo A."/>
            <person name="Nagy L.G."/>
            <person name="Floudas D."/>
            <person name="Copeland A."/>
            <person name="Barry K.W."/>
            <person name="Cichocki N."/>
            <person name="Veneault-Fourrey C."/>
            <person name="LaButti K."/>
            <person name="Lindquist E.A."/>
            <person name="Lipzen A."/>
            <person name="Lundell T."/>
            <person name="Morin E."/>
            <person name="Murat C."/>
            <person name="Riley R."/>
            <person name="Ohm R."/>
            <person name="Sun H."/>
            <person name="Tunlid A."/>
            <person name="Henrissat B."/>
            <person name="Grigoriev I.V."/>
            <person name="Hibbett D.S."/>
            <person name="Martin F."/>
        </authorList>
    </citation>
    <scope>NUCLEOTIDE SEQUENCE [LARGE SCALE GENOMIC DNA]</scope>
    <source>
        <strain evidence="2 3">Koide BX008</strain>
    </source>
</reference>
<gene>
    <name evidence="2" type="ORF">M378DRAFT_18641</name>
</gene>
<feature type="compositionally biased region" description="Basic residues" evidence="1">
    <location>
        <begin position="235"/>
        <end position="246"/>
    </location>
</feature>
<sequence length="487" mass="53878">QDLEEYEAFEGPVTGHELSDGDEQRGFYGALSDISASDDEQTLLAGKAKALPTLTFAQQMEQLSQGISVCSEGEFTSIIQPSVSLQQYLEDYEAFEGPVTDHEWSDDDEQRVFYSTLGDVSTSDNGQTLLYSASCEAAAGVSPALQRVDEELTPLDSPHVTPAVQRVDEGRTLLDALHVSPPVQRVDEEPMPLYAALSDMSISDGDSQPATAHALLAPLVQRTKAEKEVAFKKARMNKKRALRKKRREQDRAKEGTDMKHKTKKRRTEARKDAFKVNFAMGSDAPRTKSSWLGKPQTAQDGLPTGPVSKDDLVEKFGLKCIPWDGQRPHVILDKEGLVVGALAGQPRDPDWHQVHNAAFEALGSAASRIRYHAKEVTNRRGSFPTVAYGISFGGGQLEPGYLRHGSPHKEKELERLLKNKAVQRLCGFASCAFNAYSERNYNYMRDTVKTIKAKLNIGKDYESKLGAPRLPLLQPTYTQRVTKLNKG</sequence>
<feature type="region of interest" description="Disordered" evidence="1">
    <location>
        <begin position="284"/>
        <end position="306"/>
    </location>
</feature>
<feature type="compositionally biased region" description="Basic and acidic residues" evidence="1">
    <location>
        <begin position="247"/>
        <end position="259"/>
    </location>
</feature>
<evidence type="ECO:0000313" key="2">
    <source>
        <dbReference type="EMBL" id="KIL54700.1"/>
    </source>
</evidence>
<dbReference type="HOGENOM" id="CLU_560903_0_0_1"/>